<dbReference type="EMBL" id="QXDL01000023">
    <property type="protein sequence ID" value="RIH88936.1"/>
    <property type="molecule type" value="Genomic_DNA"/>
</dbReference>
<evidence type="ECO:0000313" key="2">
    <source>
        <dbReference type="Proteomes" id="UP000265715"/>
    </source>
</evidence>
<reference evidence="1 2" key="1">
    <citation type="submission" date="2018-08" db="EMBL/GenBank/DDBJ databases">
        <title>Meiothermus terrae DSM 26712 genome sequencing project.</title>
        <authorList>
            <person name="Da Costa M.S."/>
            <person name="Albuquerque L."/>
            <person name="Raposo P."/>
            <person name="Froufe H.J.C."/>
            <person name="Barroso C.S."/>
            <person name="Egas C."/>
        </authorList>
    </citation>
    <scope>NUCLEOTIDE SEQUENCE [LARGE SCALE GENOMIC DNA]</scope>
    <source>
        <strain evidence="1 2">DSM 26712</strain>
    </source>
</reference>
<keyword evidence="2" id="KW-1185">Reference proteome</keyword>
<gene>
    <name evidence="1" type="ORF">Mterra_00887</name>
</gene>
<dbReference type="RefSeq" id="WP_119314084.1">
    <property type="nucleotide sequence ID" value="NZ_QXDL01000023.1"/>
</dbReference>
<evidence type="ECO:0000313" key="1">
    <source>
        <dbReference type="EMBL" id="RIH88936.1"/>
    </source>
</evidence>
<comment type="caution">
    <text evidence="1">The sequence shown here is derived from an EMBL/GenBank/DDBJ whole genome shotgun (WGS) entry which is preliminary data.</text>
</comment>
<dbReference type="Proteomes" id="UP000265715">
    <property type="component" value="Unassembled WGS sequence"/>
</dbReference>
<protein>
    <submittedName>
        <fullName evidence="1">Uncharacterized protein</fullName>
    </submittedName>
</protein>
<name>A0A399EZV4_9DEIN</name>
<dbReference type="AlphaFoldDB" id="A0A399EZV4"/>
<proteinExistence type="predicted"/>
<accession>A0A399EZV4</accession>
<organism evidence="1 2">
    <name type="scientific">Calidithermus terrae</name>
    <dbReference type="NCBI Taxonomy" id="1408545"/>
    <lineage>
        <taxon>Bacteria</taxon>
        <taxon>Thermotogati</taxon>
        <taxon>Deinococcota</taxon>
        <taxon>Deinococci</taxon>
        <taxon>Thermales</taxon>
        <taxon>Thermaceae</taxon>
        <taxon>Calidithermus</taxon>
    </lineage>
</organism>
<sequence>MLGRRQGFWGYAPRLLPLLLIYLLPYTSAQTPAPDGLERLSGRAIYGAEGCYVQGGLEAPVPLAWLQAGRPAASLGGSPASGAVGGAFARRPARYGVLGRGRVVREASPRAPPLRV</sequence>